<sequence>MAVRHERSDSPVRADERPRPTSHRTAMSKNCSDSQSEDSSDRQGCSEIFILISPLVQ</sequence>
<dbReference type="EMBL" id="VDEP01000309">
    <property type="protein sequence ID" value="KAA1106879.1"/>
    <property type="molecule type" value="Genomic_DNA"/>
</dbReference>
<reference evidence="2 3" key="1">
    <citation type="submission" date="2019-05" db="EMBL/GenBank/DDBJ databases">
        <title>Emergence of the Ug99 lineage of the wheat stem rust pathogen through somatic hybridization.</title>
        <authorList>
            <person name="Li F."/>
            <person name="Upadhyaya N.M."/>
            <person name="Sperschneider J."/>
            <person name="Matny O."/>
            <person name="Nguyen-Phuc H."/>
            <person name="Mago R."/>
            <person name="Raley C."/>
            <person name="Miller M.E."/>
            <person name="Silverstein K.A.T."/>
            <person name="Henningsen E."/>
            <person name="Hirsch C.D."/>
            <person name="Visser B."/>
            <person name="Pretorius Z.A."/>
            <person name="Steffenson B.J."/>
            <person name="Schwessinger B."/>
            <person name="Dodds P.N."/>
            <person name="Figueroa M."/>
        </authorList>
    </citation>
    <scope>NUCLEOTIDE SEQUENCE [LARGE SCALE GENOMIC DNA]</scope>
    <source>
        <strain evidence="2 3">Ug99</strain>
    </source>
</reference>
<name>A0A5B0Q1H2_PUCGR</name>
<protein>
    <submittedName>
        <fullName evidence="2">Uncharacterized protein</fullName>
    </submittedName>
</protein>
<evidence type="ECO:0000313" key="2">
    <source>
        <dbReference type="EMBL" id="KAA1106879.1"/>
    </source>
</evidence>
<organism evidence="2 3">
    <name type="scientific">Puccinia graminis f. sp. tritici</name>
    <dbReference type="NCBI Taxonomy" id="56615"/>
    <lineage>
        <taxon>Eukaryota</taxon>
        <taxon>Fungi</taxon>
        <taxon>Dikarya</taxon>
        <taxon>Basidiomycota</taxon>
        <taxon>Pucciniomycotina</taxon>
        <taxon>Pucciniomycetes</taxon>
        <taxon>Pucciniales</taxon>
        <taxon>Pucciniaceae</taxon>
        <taxon>Puccinia</taxon>
    </lineage>
</organism>
<dbReference type="AlphaFoldDB" id="A0A5B0Q1H2"/>
<evidence type="ECO:0000313" key="3">
    <source>
        <dbReference type="Proteomes" id="UP000325313"/>
    </source>
</evidence>
<feature type="compositionally biased region" description="Basic and acidic residues" evidence="1">
    <location>
        <begin position="1"/>
        <end position="19"/>
    </location>
</feature>
<evidence type="ECO:0000256" key="1">
    <source>
        <dbReference type="SAM" id="MobiDB-lite"/>
    </source>
</evidence>
<accession>A0A5B0Q1H2</accession>
<comment type="caution">
    <text evidence="2">The sequence shown here is derived from an EMBL/GenBank/DDBJ whole genome shotgun (WGS) entry which is preliminary data.</text>
</comment>
<proteinExistence type="predicted"/>
<gene>
    <name evidence="2" type="ORF">PGTUg99_025517</name>
</gene>
<feature type="region of interest" description="Disordered" evidence="1">
    <location>
        <begin position="1"/>
        <end position="45"/>
    </location>
</feature>
<dbReference type="Proteomes" id="UP000325313">
    <property type="component" value="Unassembled WGS sequence"/>
</dbReference>